<name>A0A090Y7C5_PAEMA</name>
<dbReference type="AlphaFoldDB" id="A0A090Y7C5"/>
<dbReference type="HOGENOM" id="CLU_074801_0_0_9"/>
<protein>
    <submittedName>
        <fullName evidence="2">Uncharacterized protein</fullName>
    </submittedName>
</protein>
<reference evidence="2 3" key="1">
    <citation type="submission" date="2014-04" db="EMBL/GenBank/DDBJ databases">
        <authorList>
            <person name="Bishop-Lilly K.A."/>
            <person name="Broomall S.M."/>
            <person name="Chain P.S."/>
            <person name="Chertkov O."/>
            <person name="Coyne S.R."/>
            <person name="Daligault H.E."/>
            <person name="Davenport K.W."/>
            <person name="Erkkila T."/>
            <person name="Frey K.G."/>
            <person name="Gibbons H.S."/>
            <person name="Gu W."/>
            <person name="Jaissle J."/>
            <person name="Johnson S.L."/>
            <person name="Koroleva G.I."/>
            <person name="Ladner J.T."/>
            <person name="Lo C.-C."/>
            <person name="Minogue T.D."/>
            <person name="Munk C."/>
            <person name="Palacios G.F."/>
            <person name="Redden C.L."/>
            <person name="Rosenzweig C.N."/>
            <person name="Scholz M.B."/>
            <person name="Teshima H."/>
            <person name="Xu Y."/>
        </authorList>
    </citation>
    <scope>NUCLEOTIDE SEQUENCE [LARGE SCALE GENOMIC DNA]</scope>
    <source>
        <strain evidence="2 3">8244</strain>
    </source>
</reference>
<evidence type="ECO:0000313" key="2">
    <source>
        <dbReference type="EMBL" id="KFM94653.1"/>
    </source>
</evidence>
<evidence type="ECO:0000256" key="1">
    <source>
        <dbReference type="SAM" id="MobiDB-lite"/>
    </source>
</evidence>
<feature type="compositionally biased region" description="Polar residues" evidence="1">
    <location>
        <begin position="199"/>
        <end position="213"/>
    </location>
</feature>
<accession>A0A090Y7C5</accession>
<dbReference type="Proteomes" id="UP000029278">
    <property type="component" value="Unassembled WGS sequence"/>
</dbReference>
<feature type="region of interest" description="Disordered" evidence="1">
    <location>
        <begin position="1"/>
        <end position="38"/>
    </location>
</feature>
<gene>
    <name evidence="2" type="ORF">DJ90_1486</name>
</gene>
<feature type="region of interest" description="Disordered" evidence="1">
    <location>
        <begin position="104"/>
        <end position="124"/>
    </location>
</feature>
<comment type="caution">
    <text evidence="2">The sequence shown here is derived from an EMBL/GenBank/DDBJ whole genome shotgun (WGS) entry which is preliminary data.</text>
</comment>
<proteinExistence type="predicted"/>
<dbReference type="STRING" id="44252.DJ90_1486"/>
<feature type="compositionally biased region" description="Low complexity" evidence="1">
    <location>
        <begin position="226"/>
        <end position="247"/>
    </location>
</feature>
<feature type="compositionally biased region" description="Gly residues" evidence="1">
    <location>
        <begin position="110"/>
        <end position="124"/>
    </location>
</feature>
<organism evidence="2 3">
    <name type="scientific">Paenibacillus macerans</name>
    <name type="common">Bacillus macerans</name>
    <dbReference type="NCBI Taxonomy" id="44252"/>
    <lineage>
        <taxon>Bacteria</taxon>
        <taxon>Bacillati</taxon>
        <taxon>Bacillota</taxon>
        <taxon>Bacilli</taxon>
        <taxon>Bacillales</taxon>
        <taxon>Paenibacillaceae</taxon>
        <taxon>Paenibacillus</taxon>
    </lineage>
</organism>
<dbReference type="PATRIC" id="fig|44252.3.peg.5764"/>
<keyword evidence="3" id="KW-1185">Reference proteome</keyword>
<sequence length="258" mass="26517">MAKEEEEVTKKQMQPTEIISPSSPPEEPAGSKFFTPDGKPLRVLSTSLGIALLANAFLIPAPGVSATSSDSSGDGPKLVEWSTDEVKQYFDKNVDWSIPLPADEEQQGGAEAGGGAGTDGTSGSSGGTTVINHYGSGFGWDDMLLYHLLFNNGSFYSSSRWYDNHRGYYAGTNTPYAPRTYSSGTFQNKQVAGSVVRPKTSTSSTGSIVRRSTSSPAGGIGGKSSGLGSSSGTSSGSSSSKSSISGSKSGGGKGFFGG</sequence>
<feature type="region of interest" description="Disordered" evidence="1">
    <location>
        <begin position="192"/>
        <end position="258"/>
    </location>
</feature>
<dbReference type="EMBL" id="JMQA01000047">
    <property type="protein sequence ID" value="KFM94653.1"/>
    <property type="molecule type" value="Genomic_DNA"/>
</dbReference>
<feature type="compositionally biased region" description="Gly residues" evidence="1">
    <location>
        <begin position="248"/>
        <end position="258"/>
    </location>
</feature>
<evidence type="ECO:0000313" key="3">
    <source>
        <dbReference type="Proteomes" id="UP000029278"/>
    </source>
</evidence>